<comment type="pathway">
    <text evidence="5">Amino-acid biosynthesis; D-alanine biosynthesis; D-alanine from L-alanine: step 1/1.</text>
</comment>
<dbReference type="SMART" id="SM01005">
    <property type="entry name" value="Ala_racemase_C"/>
    <property type="match status" value="1"/>
</dbReference>
<feature type="domain" description="Alanine racemase C-terminal" evidence="8">
    <location>
        <begin position="236"/>
        <end position="360"/>
    </location>
</feature>
<dbReference type="GO" id="GO:0030632">
    <property type="term" value="P:D-alanine biosynthetic process"/>
    <property type="evidence" value="ECO:0007669"/>
    <property type="project" value="UniProtKB-UniRule"/>
</dbReference>
<dbReference type="GO" id="GO:0030170">
    <property type="term" value="F:pyridoxal phosphate binding"/>
    <property type="evidence" value="ECO:0007669"/>
    <property type="project" value="UniProtKB-UniRule"/>
</dbReference>
<evidence type="ECO:0000256" key="3">
    <source>
        <dbReference type="ARBA" id="ARBA00022898"/>
    </source>
</evidence>
<feature type="binding site" evidence="5 7">
    <location>
        <position position="131"/>
    </location>
    <ligand>
        <name>substrate</name>
    </ligand>
</feature>
<dbReference type="PRINTS" id="PR00992">
    <property type="entry name" value="ALARACEMASE"/>
</dbReference>
<dbReference type="PROSITE" id="PS00395">
    <property type="entry name" value="ALANINE_RACEMASE"/>
    <property type="match status" value="1"/>
</dbReference>
<comment type="catalytic activity">
    <reaction evidence="1 5">
        <text>L-alanine = D-alanine</text>
        <dbReference type="Rhea" id="RHEA:20249"/>
        <dbReference type="ChEBI" id="CHEBI:57416"/>
        <dbReference type="ChEBI" id="CHEBI:57972"/>
        <dbReference type="EC" id="5.1.1.1"/>
    </reaction>
</comment>
<dbReference type="GO" id="GO:0008784">
    <property type="term" value="F:alanine racemase activity"/>
    <property type="evidence" value="ECO:0007669"/>
    <property type="project" value="UniProtKB-UniRule"/>
</dbReference>
<dbReference type="InterPro" id="IPR000821">
    <property type="entry name" value="Ala_racemase"/>
</dbReference>
<feature type="active site" description="Proton acceptor; specific for L-alanine" evidence="5">
    <location>
        <position position="257"/>
    </location>
</feature>
<feature type="binding site" evidence="5 7">
    <location>
        <position position="305"/>
    </location>
    <ligand>
        <name>substrate</name>
    </ligand>
</feature>
<protein>
    <recommendedName>
        <fullName evidence="5">Alanine racemase</fullName>
        <ecNumber evidence="5">5.1.1.1</ecNumber>
    </recommendedName>
</protein>
<dbReference type="InterPro" id="IPR009006">
    <property type="entry name" value="Ala_racemase/Decarboxylase_C"/>
</dbReference>
<name>A0A7W2TVG3_9GAMM</name>
<keyword evidence="10" id="KW-1185">Reference proteome</keyword>
<dbReference type="InterPro" id="IPR029066">
    <property type="entry name" value="PLP-binding_barrel"/>
</dbReference>
<dbReference type="Proteomes" id="UP000539350">
    <property type="component" value="Unassembled WGS sequence"/>
</dbReference>
<dbReference type="GO" id="GO:0005829">
    <property type="term" value="C:cytosol"/>
    <property type="evidence" value="ECO:0007669"/>
    <property type="project" value="TreeGrafter"/>
</dbReference>
<comment type="caution">
    <text evidence="9">The sequence shown here is derived from an EMBL/GenBank/DDBJ whole genome shotgun (WGS) entry which is preliminary data.</text>
</comment>
<evidence type="ECO:0000256" key="2">
    <source>
        <dbReference type="ARBA" id="ARBA00001933"/>
    </source>
</evidence>
<evidence type="ECO:0000313" key="10">
    <source>
        <dbReference type="Proteomes" id="UP000539350"/>
    </source>
</evidence>
<dbReference type="SUPFAM" id="SSF51419">
    <property type="entry name" value="PLP-binding barrel"/>
    <property type="match status" value="1"/>
</dbReference>
<dbReference type="Pfam" id="PF01168">
    <property type="entry name" value="Ala_racemase_N"/>
    <property type="match status" value="1"/>
</dbReference>
<dbReference type="EC" id="5.1.1.1" evidence="5"/>
<dbReference type="InterPro" id="IPR011079">
    <property type="entry name" value="Ala_racemase_C"/>
</dbReference>
<dbReference type="PANTHER" id="PTHR30511">
    <property type="entry name" value="ALANINE RACEMASE"/>
    <property type="match status" value="1"/>
</dbReference>
<evidence type="ECO:0000256" key="5">
    <source>
        <dbReference type="HAMAP-Rule" id="MF_01201"/>
    </source>
</evidence>
<dbReference type="AlphaFoldDB" id="A0A7W2TVG3"/>
<evidence type="ECO:0000259" key="8">
    <source>
        <dbReference type="SMART" id="SM01005"/>
    </source>
</evidence>
<dbReference type="FunFam" id="3.20.20.10:FF:000002">
    <property type="entry name" value="Alanine racemase"/>
    <property type="match status" value="1"/>
</dbReference>
<gene>
    <name evidence="9" type="primary">alr</name>
    <name evidence="9" type="ORF">H2508_05785</name>
</gene>
<proteinExistence type="inferred from homology"/>
<organism evidence="9 10">
    <name type="scientific">Sediminihaliea albiluteola</name>
    <dbReference type="NCBI Taxonomy" id="2758564"/>
    <lineage>
        <taxon>Bacteria</taxon>
        <taxon>Pseudomonadati</taxon>
        <taxon>Pseudomonadota</taxon>
        <taxon>Gammaproteobacteria</taxon>
        <taxon>Cellvibrionales</taxon>
        <taxon>Halieaceae</taxon>
        <taxon>Sediminihaliea</taxon>
    </lineage>
</organism>
<evidence type="ECO:0000256" key="7">
    <source>
        <dbReference type="PIRSR" id="PIRSR600821-52"/>
    </source>
</evidence>
<accession>A0A7W2TVG3</accession>
<feature type="active site" description="Proton acceptor; specific for D-alanine" evidence="5">
    <location>
        <position position="35"/>
    </location>
</feature>
<dbReference type="InterPro" id="IPR020622">
    <property type="entry name" value="Ala_racemase_pyridoxalP-BS"/>
</dbReference>
<dbReference type="Gene3D" id="2.40.37.10">
    <property type="entry name" value="Lyase, Ornithine Decarboxylase, Chain A, domain 1"/>
    <property type="match status" value="1"/>
</dbReference>
<keyword evidence="3 5" id="KW-0663">Pyridoxal phosphate</keyword>
<dbReference type="Pfam" id="PF00842">
    <property type="entry name" value="Ala_racemase_C"/>
    <property type="match status" value="1"/>
</dbReference>
<evidence type="ECO:0000256" key="1">
    <source>
        <dbReference type="ARBA" id="ARBA00000316"/>
    </source>
</evidence>
<sequence>MARPTQARLNLDALRHNVKLAQSLAPQSRLMAVVKANAYGHGALAMASALEPYSDAMAVACIEEALELRESGIKAPLLLLEGPFEPAELAVAAANNFWLMIDNERQLKWLEQARLTAALHCWLKIDTGMHRLGFAPQRCAELFHHLSNMPQHRGSPVLCTHFASADEVDPRGTEQQLACFASACAGLKAERSAANSPGLLAWPQSHYEWVRPGYMLWGNSPFGSRSQVNADQLRPVMTLESAIISLRDVPSGSAVGYGGSWVAQRPSRIATVAIGYGDGYPRNAMNGTPVLVKGQRAALAGRVSMDMITVDVSDIDAVNIGDPVTLWGEGLPIAEVAEHAATIGYELLTRMPLRTPRVVTGSSTTGAPNN</sequence>
<dbReference type="NCBIfam" id="TIGR00492">
    <property type="entry name" value="alr"/>
    <property type="match status" value="1"/>
</dbReference>
<comment type="cofactor">
    <cofactor evidence="2 5 6">
        <name>pyridoxal 5'-phosphate</name>
        <dbReference type="ChEBI" id="CHEBI:597326"/>
    </cofactor>
</comment>
<feature type="modified residue" description="N6-(pyridoxal phosphate)lysine" evidence="5 6">
    <location>
        <position position="35"/>
    </location>
</feature>
<dbReference type="SUPFAM" id="SSF50621">
    <property type="entry name" value="Alanine racemase C-terminal domain-like"/>
    <property type="match status" value="1"/>
</dbReference>
<dbReference type="InterPro" id="IPR001608">
    <property type="entry name" value="Ala_racemase_N"/>
</dbReference>
<evidence type="ECO:0000313" key="9">
    <source>
        <dbReference type="EMBL" id="MBA6412619.1"/>
    </source>
</evidence>
<dbReference type="Gene3D" id="3.20.20.10">
    <property type="entry name" value="Alanine racemase"/>
    <property type="match status" value="1"/>
</dbReference>
<keyword evidence="4 5" id="KW-0413">Isomerase</keyword>
<dbReference type="CDD" id="cd06827">
    <property type="entry name" value="PLPDE_III_AR_proteobact"/>
    <property type="match status" value="1"/>
</dbReference>
<comment type="function">
    <text evidence="5">Catalyzes the interconversion of L-alanine and D-alanine. May also act on other amino acids.</text>
</comment>
<dbReference type="HAMAP" id="MF_01201">
    <property type="entry name" value="Ala_racemase"/>
    <property type="match status" value="1"/>
</dbReference>
<evidence type="ECO:0000256" key="6">
    <source>
        <dbReference type="PIRSR" id="PIRSR600821-50"/>
    </source>
</evidence>
<evidence type="ECO:0000256" key="4">
    <source>
        <dbReference type="ARBA" id="ARBA00023235"/>
    </source>
</evidence>
<comment type="similarity">
    <text evidence="5">Belongs to the alanine racemase family.</text>
</comment>
<dbReference type="PANTHER" id="PTHR30511:SF0">
    <property type="entry name" value="ALANINE RACEMASE, CATABOLIC-RELATED"/>
    <property type="match status" value="1"/>
</dbReference>
<dbReference type="EMBL" id="JACFXU010000013">
    <property type="protein sequence ID" value="MBA6412619.1"/>
    <property type="molecule type" value="Genomic_DNA"/>
</dbReference>
<dbReference type="UniPathway" id="UPA00042">
    <property type="reaction ID" value="UER00497"/>
</dbReference>
<reference evidence="9 10" key="1">
    <citation type="submission" date="2020-07" db="EMBL/GenBank/DDBJ databases">
        <title>Halieaceae bacterium, F7430, whole genome shotgun sequencing project.</title>
        <authorList>
            <person name="Jiang S."/>
            <person name="Liu Z.W."/>
            <person name="Du Z.J."/>
        </authorList>
    </citation>
    <scope>NUCLEOTIDE SEQUENCE [LARGE SCALE GENOMIC DNA]</scope>
    <source>
        <strain evidence="9 10">F7430</strain>
    </source>
</reference>